<protein>
    <recommendedName>
        <fullName evidence="3">Lipoprotein</fullName>
    </recommendedName>
</protein>
<dbReference type="Proteomes" id="UP000004814">
    <property type="component" value="Unassembled WGS sequence"/>
</dbReference>
<evidence type="ECO:0000313" key="1">
    <source>
        <dbReference type="EMBL" id="EDT42596.1"/>
    </source>
</evidence>
<proteinExistence type="predicted"/>
<comment type="caution">
    <text evidence="1">The sequence shown here is derived from an EMBL/GenBank/DDBJ whole genome shotgun (WGS) entry which is preliminary data.</text>
</comment>
<name>B1T1G3_9BURK</name>
<gene>
    <name evidence="1" type="ORF">BamMEX5DRAFT_1629</name>
</gene>
<dbReference type="PROSITE" id="PS51257">
    <property type="entry name" value="PROKAR_LIPOPROTEIN"/>
    <property type="match status" value="1"/>
</dbReference>
<dbReference type="AlphaFoldDB" id="B1T1G3"/>
<dbReference type="EMBL" id="ABLK01000034">
    <property type="protein sequence ID" value="EDT42596.1"/>
    <property type="molecule type" value="Genomic_DNA"/>
</dbReference>
<sequence length="88" mass="9730">MHKLLKVSGPGIALLGVSLLVGCTPKTTVLSRLPETSPPAIRTLTPDEQLHRADQIDRDALSDQKQAIRREQLRRGANTRTVIIDHDE</sequence>
<dbReference type="RefSeq" id="WP_006757610.1">
    <property type="nucleotide sequence ID" value="NZ_ABLK01000034.1"/>
</dbReference>
<evidence type="ECO:0008006" key="3">
    <source>
        <dbReference type="Google" id="ProtNLM"/>
    </source>
</evidence>
<reference evidence="1 2" key="1">
    <citation type="submission" date="2008-03" db="EMBL/GenBank/DDBJ databases">
        <title>Sequencing of the draft genome and assembly of Burkholderia ambifaria MEX-5.</title>
        <authorList>
            <consortium name="US DOE Joint Genome Institute (JGI-PGF)"/>
            <person name="Copeland A."/>
            <person name="Lucas S."/>
            <person name="Lapidus A."/>
            <person name="Glavina del Rio T."/>
            <person name="Dalin E."/>
            <person name="Tice H."/>
            <person name="Bruce D."/>
            <person name="Goodwin L."/>
            <person name="Pitluck S."/>
            <person name="Larimer F."/>
            <person name="Land M.L."/>
            <person name="Hauser L."/>
            <person name="Tiedje J."/>
            <person name="Richardson P."/>
        </authorList>
    </citation>
    <scope>NUCLEOTIDE SEQUENCE [LARGE SCALE GENOMIC DNA]</scope>
    <source>
        <strain evidence="1 2">MEX-5</strain>
    </source>
</reference>
<accession>B1T1G3</accession>
<dbReference type="PATRIC" id="fig|396597.7.peg.6642"/>
<evidence type="ECO:0000313" key="2">
    <source>
        <dbReference type="Proteomes" id="UP000004814"/>
    </source>
</evidence>
<organism evidence="1 2">
    <name type="scientific">Burkholderia ambifaria MEX-5</name>
    <dbReference type="NCBI Taxonomy" id="396597"/>
    <lineage>
        <taxon>Bacteria</taxon>
        <taxon>Pseudomonadati</taxon>
        <taxon>Pseudomonadota</taxon>
        <taxon>Betaproteobacteria</taxon>
        <taxon>Burkholderiales</taxon>
        <taxon>Burkholderiaceae</taxon>
        <taxon>Burkholderia</taxon>
        <taxon>Burkholderia cepacia complex</taxon>
    </lineage>
</organism>